<organism evidence="1 2">
    <name type="scientific">Stephania yunnanensis</name>
    <dbReference type="NCBI Taxonomy" id="152371"/>
    <lineage>
        <taxon>Eukaryota</taxon>
        <taxon>Viridiplantae</taxon>
        <taxon>Streptophyta</taxon>
        <taxon>Embryophyta</taxon>
        <taxon>Tracheophyta</taxon>
        <taxon>Spermatophyta</taxon>
        <taxon>Magnoliopsida</taxon>
        <taxon>Ranunculales</taxon>
        <taxon>Menispermaceae</taxon>
        <taxon>Menispermoideae</taxon>
        <taxon>Cissampelideae</taxon>
        <taxon>Stephania</taxon>
    </lineage>
</organism>
<keyword evidence="2" id="KW-1185">Reference proteome</keyword>
<comment type="caution">
    <text evidence="1">The sequence shown here is derived from an EMBL/GenBank/DDBJ whole genome shotgun (WGS) entry which is preliminary data.</text>
</comment>
<dbReference type="AlphaFoldDB" id="A0AAP0Q1X4"/>
<protein>
    <submittedName>
        <fullName evidence="1">Uncharacterized protein</fullName>
    </submittedName>
</protein>
<reference evidence="1 2" key="1">
    <citation type="submission" date="2024-01" db="EMBL/GenBank/DDBJ databases">
        <title>Genome assemblies of Stephania.</title>
        <authorList>
            <person name="Yang L."/>
        </authorList>
    </citation>
    <scope>NUCLEOTIDE SEQUENCE [LARGE SCALE GENOMIC DNA]</scope>
    <source>
        <strain evidence="1">YNDBR</strain>
        <tissue evidence="1">Leaf</tissue>
    </source>
</reference>
<dbReference type="Proteomes" id="UP001420932">
    <property type="component" value="Unassembled WGS sequence"/>
</dbReference>
<evidence type="ECO:0000313" key="2">
    <source>
        <dbReference type="Proteomes" id="UP001420932"/>
    </source>
</evidence>
<accession>A0AAP0Q1X4</accession>
<evidence type="ECO:0000313" key="1">
    <source>
        <dbReference type="EMBL" id="KAK9162864.1"/>
    </source>
</evidence>
<name>A0AAP0Q1X4_9MAGN</name>
<dbReference type="EMBL" id="JBBNAF010000002">
    <property type="protein sequence ID" value="KAK9162864.1"/>
    <property type="molecule type" value="Genomic_DNA"/>
</dbReference>
<sequence>MKIGHMFEINYMNYTIEHINYFTNVLMKTCIWAYKLGSSVIKDSNSSKSKVQQVAFLLSIPGSRQAMRALHPIIGLSIASN</sequence>
<gene>
    <name evidence="1" type="ORF">Syun_003766</name>
</gene>
<proteinExistence type="predicted"/>